<feature type="compositionally biased region" description="Polar residues" evidence="1">
    <location>
        <begin position="59"/>
        <end position="74"/>
    </location>
</feature>
<evidence type="ECO:0000313" key="2">
    <source>
        <dbReference type="EMBL" id="RVD80999.1"/>
    </source>
</evidence>
<name>A0A436ZQ43_ARTFL</name>
<feature type="region of interest" description="Disordered" evidence="1">
    <location>
        <begin position="1"/>
        <end position="145"/>
    </location>
</feature>
<gene>
    <name evidence="2" type="ORF">DFL_008881</name>
</gene>
<dbReference type="RefSeq" id="XP_067486543.1">
    <property type="nucleotide sequence ID" value="XM_067638678.1"/>
</dbReference>
<protein>
    <submittedName>
        <fullName evidence="2">Uncharacterized protein</fullName>
    </submittedName>
</protein>
<dbReference type="AlphaFoldDB" id="A0A436ZQ43"/>
<dbReference type="EMBL" id="SAEB01000012">
    <property type="protein sequence ID" value="RVD80999.1"/>
    <property type="molecule type" value="Genomic_DNA"/>
</dbReference>
<dbReference type="GeneID" id="93591192"/>
<proteinExistence type="predicted"/>
<dbReference type="Proteomes" id="UP000283090">
    <property type="component" value="Unassembled WGS sequence"/>
</dbReference>
<dbReference type="VEuPathDB" id="FungiDB:DFL_008881"/>
<sequence>MRLLDELESQPESSETGYLTGSNSVGPSVNCDPGAGDETGPGGPSTPDNQSGDEGDDGNANTANQADQSNQSNDAAPVLRQLSEEFTHLTLEYPLTDSSQDDNDQPDQPADTQGEQNNEVDPMDEDTGEESPSDEGITASDESTG</sequence>
<evidence type="ECO:0000313" key="3">
    <source>
        <dbReference type="Proteomes" id="UP000283090"/>
    </source>
</evidence>
<evidence type="ECO:0000256" key="1">
    <source>
        <dbReference type="SAM" id="MobiDB-lite"/>
    </source>
</evidence>
<accession>A0A436ZQ43</accession>
<feature type="compositionally biased region" description="Acidic residues" evidence="1">
    <location>
        <begin position="121"/>
        <end position="133"/>
    </location>
</feature>
<organism evidence="2 3">
    <name type="scientific">Arthrobotrys flagrans</name>
    <name type="common">Nematode-trapping fungus</name>
    <name type="synonym">Trichothecium flagrans</name>
    <dbReference type="NCBI Taxonomy" id="97331"/>
    <lineage>
        <taxon>Eukaryota</taxon>
        <taxon>Fungi</taxon>
        <taxon>Dikarya</taxon>
        <taxon>Ascomycota</taxon>
        <taxon>Pezizomycotina</taxon>
        <taxon>Orbiliomycetes</taxon>
        <taxon>Orbiliales</taxon>
        <taxon>Orbiliaceae</taxon>
        <taxon>Arthrobotrys</taxon>
    </lineage>
</organism>
<feature type="compositionally biased region" description="Polar residues" evidence="1">
    <location>
        <begin position="10"/>
        <end position="27"/>
    </location>
</feature>
<reference evidence="2 3" key="1">
    <citation type="submission" date="2019-01" db="EMBL/GenBank/DDBJ databases">
        <title>Intercellular communication is required for trap formation in the nematode-trapping fungus Duddingtonia flagrans.</title>
        <authorList>
            <person name="Youssar L."/>
            <person name="Wernet V."/>
            <person name="Hensel N."/>
            <person name="Hildebrandt H.-G."/>
            <person name="Fischer R."/>
        </authorList>
    </citation>
    <scope>NUCLEOTIDE SEQUENCE [LARGE SCALE GENOMIC DNA]</scope>
    <source>
        <strain evidence="2 3">CBS H-5679</strain>
    </source>
</reference>
<comment type="caution">
    <text evidence="2">The sequence shown here is derived from an EMBL/GenBank/DDBJ whole genome shotgun (WGS) entry which is preliminary data.</text>
</comment>
<keyword evidence="3" id="KW-1185">Reference proteome</keyword>